<evidence type="ECO:0000313" key="11">
    <source>
        <dbReference type="Proteomes" id="UP001302072"/>
    </source>
</evidence>
<dbReference type="PROSITE" id="PS51918">
    <property type="entry name" value="RADICAL_SAM"/>
    <property type="match status" value="1"/>
</dbReference>
<keyword evidence="7 8" id="KW-0456">Lyase</keyword>
<feature type="binding site" evidence="8">
    <location>
        <begin position="58"/>
        <end position="60"/>
    </location>
    <ligand>
        <name>S-adenosyl-L-methionine</name>
        <dbReference type="ChEBI" id="CHEBI:59789"/>
    </ligand>
</feature>
<keyword evidence="1 8" id="KW-0004">4Fe-4S</keyword>
<dbReference type="Gene3D" id="3.20.20.70">
    <property type="entry name" value="Aldolase class I"/>
    <property type="match status" value="1"/>
</dbReference>
<dbReference type="Proteomes" id="UP001302072">
    <property type="component" value="Chromosome"/>
</dbReference>
<comment type="pathway">
    <text evidence="8">Purine metabolism; 7-cyano-7-deazaguanine biosynthesis.</text>
</comment>
<keyword evidence="4 8" id="KW-0460">Magnesium</keyword>
<comment type="function">
    <text evidence="8">Catalyzes the complex heterocyclic radical-mediated conversion of 6-carboxy-5,6,7,8-tetrahydropterin (CPH4) to 7-carboxy-7-deazaguanine (CDG), a step common to the biosynthetic pathways of all 7-deazapurine-containing compounds.</text>
</comment>
<feature type="binding site" evidence="8">
    <location>
        <position position="56"/>
    </location>
    <ligand>
        <name>[4Fe-4S] cluster</name>
        <dbReference type="ChEBI" id="CHEBI:49883"/>
        <note>4Fe-4S-S-AdoMet</note>
    </ligand>
</feature>
<comment type="catalytic activity">
    <reaction evidence="8">
        <text>6-carboxy-5,6,7,8-tetrahydropterin + H(+) = 7-carboxy-7-carbaguanine + NH4(+)</text>
        <dbReference type="Rhea" id="RHEA:27974"/>
        <dbReference type="ChEBI" id="CHEBI:15378"/>
        <dbReference type="ChEBI" id="CHEBI:28938"/>
        <dbReference type="ChEBI" id="CHEBI:61032"/>
        <dbReference type="ChEBI" id="CHEBI:61036"/>
        <dbReference type="EC" id="4.3.99.3"/>
    </reaction>
</comment>
<dbReference type="InterPro" id="IPR007197">
    <property type="entry name" value="rSAM"/>
</dbReference>
<dbReference type="SUPFAM" id="SSF102114">
    <property type="entry name" value="Radical SAM enzymes"/>
    <property type="match status" value="1"/>
</dbReference>
<dbReference type="SFLD" id="SFLDS00029">
    <property type="entry name" value="Radical_SAM"/>
    <property type="match status" value="1"/>
</dbReference>
<dbReference type="GO" id="GO:0016829">
    <property type="term" value="F:lyase activity"/>
    <property type="evidence" value="ECO:0007669"/>
    <property type="project" value="UniProtKB-KW"/>
</dbReference>
<feature type="binding site" evidence="8">
    <location>
        <position position="52"/>
    </location>
    <ligand>
        <name>[4Fe-4S] cluster</name>
        <dbReference type="ChEBI" id="CHEBI:49883"/>
        <note>4Fe-4S-S-AdoMet</note>
    </ligand>
</feature>
<accession>A0ABY9YRU2</accession>
<feature type="binding site" evidence="8">
    <location>
        <begin position="33"/>
        <end position="35"/>
    </location>
    <ligand>
        <name>substrate</name>
    </ligand>
</feature>
<comment type="cofactor">
    <cofactor evidence="8">
        <name>[4Fe-4S] cluster</name>
        <dbReference type="ChEBI" id="CHEBI:49883"/>
    </cofactor>
    <text evidence="8">Binds 1 [4Fe-4S] cluster. The cluster is coordinated with 3 cysteines and an exchangeable S-adenosyl-L-methionine.</text>
</comment>
<keyword evidence="8" id="KW-0671">Queuosine biosynthesis</keyword>
<evidence type="ECO:0000256" key="6">
    <source>
        <dbReference type="ARBA" id="ARBA00023014"/>
    </source>
</evidence>
<comment type="similarity">
    <text evidence="8">Belongs to the radical SAM superfamily. 7-carboxy-7-deazaguanine synthase family.</text>
</comment>
<comment type="cofactor">
    <cofactor evidence="8">
        <name>Mg(2+)</name>
        <dbReference type="ChEBI" id="CHEBI:18420"/>
    </cofactor>
</comment>
<evidence type="ECO:0000256" key="5">
    <source>
        <dbReference type="ARBA" id="ARBA00023004"/>
    </source>
</evidence>
<comment type="caution">
    <text evidence="8">Lacks conserved residue(s) required for the propagation of feature annotation.</text>
</comment>
<protein>
    <recommendedName>
        <fullName evidence="8">7-carboxy-7-deazaguanine synthase</fullName>
        <shortName evidence="8">CDG synthase</shortName>
        <ecNumber evidence="8">4.3.99.3</ecNumber>
    </recommendedName>
    <alternativeName>
        <fullName evidence="8">Queuosine biosynthesis protein QueE</fullName>
    </alternativeName>
</protein>
<dbReference type="InterPro" id="IPR024924">
    <property type="entry name" value="7-CO-7-deazaguanine_synth-like"/>
</dbReference>
<keyword evidence="6 8" id="KW-0411">Iron-sulfur</keyword>
<feature type="domain" description="Radical SAM core" evidence="9">
    <location>
        <begin position="39"/>
        <end position="229"/>
    </location>
</feature>
<dbReference type="PANTHER" id="PTHR42836">
    <property type="entry name" value="7-CARBOXY-7-DEAZAGUANINE SYNTHASE"/>
    <property type="match status" value="1"/>
</dbReference>
<feature type="binding site" evidence="8">
    <location>
        <position position="48"/>
    </location>
    <ligand>
        <name>substrate</name>
    </ligand>
</feature>
<evidence type="ECO:0000256" key="4">
    <source>
        <dbReference type="ARBA" id="ARBA00022842"/>
    </source>
</evidence>
<keyword evidence="2 8" id="KW-0949">S-adenosyl-L-methionine</keyword>
<dbReference type="EMBL" id="CP115541">
    <property type="protein sequence ID" value="WNH53150.1"/>
    <property type="molecule type" value="Genomic_DNA"/>
</dbReference>
<feature type="binding site" evidence="8">
    <location>
        <position position="61"/>
    </location>
    <ligand>
        <name>Mg(2+)</name>
        <dbReference type="ChEBI" id="CHEBI:18420"/>
    </ligand>
</feature>
<name>A0ABY9YRU2_9GAMM</name>
<keyword evidence="3 8" id="KW-0479">Metal-binding</keyword>
<gene>
    <name evidence="8 10" type="primary">queE</name>
    <name evidence="10" type="ORF">PDM29_02435</name>
</gene>
<evidence type="ECO:0000256" key="1">
    <source>
        <dbReference type="ARBA" id="ARBA00022485"/>
    </source>
</evidence>
<proteinExistence type="inferred from homology"/>
<feature type="binding site" evidence="8">
    <location>
        <position position="93"/>
    </location>
    <ligand>
        <name>S-adenosyl-L-methionine</name>
        <dbReference type="ChEBI" id="CHEBI:59789"/>
    </ligand>
</feature>
<dbReference type="InterPro" id="IPR058240">
    <property type="entry name" value="rSAM_sf"/>
</dbReference>
<comment type="subunit">
    <text evidence="8">Homodimer.</text>
</comment>
<evidence type="ECO:0000259" key="9">
    <source>
        <dbReference type="PROSITE" id="PS51918"/>
    </source>
</evidence>
<dbReference type="InterPro" id="IPR013785">
    <property type="entry name" value="Aldolase_TIM"/>
</dbReference>
<evidence type="ECO:0000256" key="3">
    <source>
        <dbReference type="ARBA" id="ARBA00022723"/>
    </source>
</evidence>
<organism evidence="10 11">
    <name type="scientific">Stenotrophomonas oahuensis</name>
    <dbReference type="NCBI Taxonomy" id="3003271"/>
    <lineage>
        <taxon>Bacteria</taxon>
        <taxon>Pseudomonadati</taxon>
        <taxon>Pseudomonadota</taxon>
        <taxon>Gammaproteobacteria</taxon>
        <taxon>Lysobacterales</taxon>
        <taxon>Lysobacteraceae</taxon>
        <taxon>Stenotrophomonas</taxon>
    </lineage>
</organism>
<evidence type="ECO:0000256" key="7">
    <source>
        <dbReference type="ARBA" id="ARBA00023239"/>
    </source>
</evidence>
<dbReference type="PIRSF" id="PIRSF000370">
    <property type="entry name" value="QueE"/>
    <property type="match status" value="1"/>
</dbReference>
<reference evidence="10 11" key="1">
    <citation type="submission" date="2022-12" db="EMBL/GenBank/DDBJ databases">
        <title>Two new species, Stenotrophomonas aracearum and Stenotrophomonas oahuensis, isolated from Anthurium (Araceae family) in Hawaii.</title>
        <authorList>
            <person name="Chunag S.C."/>
            <person name="Dobhal S."/>
            <person name="Alvarez A."/>
            <person name="Arif M."/>
        </authorList>
    </citation>
    <scope>NUCLEOTIDE SEQUENCE [LARGE SCALE GENOMIC DNA]</scope>
    <source>
        <strain evidence="10 11">A5586</strain>
    </source>
</reference>
<dbReference type="EC" id="4.3.99.3" evidence="8"/>
<sequence>MNATSSAAAAALPSDIVQSPLPRLKITEIFTSLQGEADAAGWPSVFVRLTGCPLRCTYCDTAYAFHGGTWWDIDDIVAEVRAQGVQHVCVTGGEPLAQKRCLILLEKLCEAGLDVSLETSGALDVSGVDPRVSRVVDLKTPDSGEMARNRLENLPLLTRRDQIKFVLCSREDYEWARGMVLEHALNERSMVLFSPSKGQVTPRQLADWIVEDRLPVRFQMQLHKILWDDEPGR</sequence>
<keyword evidence="11" id="KW-1185">Reference proteome</keyword>
<dbReference type="NCBIfam" id="TIGR04349">
    <property type="entry name" value="rSAM_QueE_gams"/>
    <property type="match status" value="1"/>
</dbReference>
<dbReference type="RefSeq" id="WP_311192314.1">
    <property type="nucleotide sequence ID" value="NZ_CP115541.1"/>
</dbReference>
<evidence type="ECO:0000256" key="8">
    <source>
        <dbReference type="HAMAP-Rule" id="MF_00917"/>
    </source>
</evidence>
<feature type="binding site" evidence="8">
    <location>
        <position position="59"/>
    </location>
    <ligand>
        <name>[4Fe-4S] cluster</name>
        <dbReference type="ChEBI" id="CHEBI:49883"/>
        <note>4Fe-4S-S-AdoMet</note>
    </ligand>
</feature>
<dbReference type="CDD" id="cd01335">
    <property type="entry name" value="Radical_SAM"/>
    <property type="match status" value="1"/>
</dbReference>
<comment type="cofactor">
    <cofactor evidence="8">
        <name>S-adenosyl-L-methionine</name>
        <dbReference type="ChEBI" id="CHEBI:59789"/>
    </cofactor>
    <text evidence="8">Binds 1 S-adenosyl-L-methionine per subunit.</text>
</comment>
<dbReference type="InterPro" id="IPR027621">
    <property type="entry name" value="rSAM_QueE_gams"/>
</dbReference>
<evidence type="ECO:0000256" key="2">
    <source>
        <dbReference type="ARBA" id="ARBA00022691"/>
    </source>
</evidence>
<dbReference type="PANTHER" id="PTHR42836:SF1">
    <property type="entry name" value="7-CARBOXY-7-DEAZAGUANINE SYNTHASE"/>
    <property type="match status" value="1"/>
</dbReference>
<dbReference type="Pfam" id="PF04055">
    <property type="entry name" value="Radical_SAM"/>
    <property type="match status" value="1"/>
</dbReference>
<keyword evidence="5 8" id="KW-0408">Iron</keyword>
<dbReference type="HAMAP" id="MF_00917">
    <property type="entry name" value="QueE"/>
    <property type="match status" value="1"/>
</dbReference>
<feature type="binding site" evidence="8">
    <location>
        <position position="91"/>
    </location>
    <ligand>
        <name>substrate</name>
    </ligand>
</feature>
<evidence type="ECO:0000313" key="10">
    <source>
        <dbReference type="EMBL" id="WNH53150.1"/>
    </source>
</evidence>